<evidence type="ECO:0000313" key="5">
    <source>
        <dbReference type="EMBL" id="OMJ86020.1"/>
    </source>
</evidence>
<dbReference type="GO" id="GO:0006412">
    <property type="term" value="P:translation"/>
    <property type="evidence" value="ECO:0007669"/>
    <property type="project" value="InterPro"/>
</dbReference>
<dbReference type="PANTHER" id="PTHR10965">
    <property type="entry name" value="60S RIBOSOMAL PROTEIN L38"/>
    <property type="match status" value="1"/>
</dbReference>
<reference evidence="5 6" key="1">
    <citation type="submission" date="2016-11" db="EMBL/GenBank/DDBJ databases">
        <title>The macronuclear genome of Stentor coeruleus: a giant cell with tiny introns.</title>
        <authorList>
            <person name="Slabodnick M."/>
            <person name="Ruby J.G."/>
            <person name="Reiff S.B."/>
            <person name="Swart E.C."/>
            <person name="Gosai S."/>
            <person name="Prabakaran S."/>
            <person name="Witkowska E."/>
            <person name="Larue G.E."/>
            <person name="Fisher S."/>
            <person name="Freeman R.M."/>
            <person name="Gunawardena J."/>
            <person name="Chu W."/>
            <person name="Stover N.A."/>
            <person name="Gregory B.D."/>
            <person name="Nowacki M."/>
            <person name="Derisi J."/>
            <person name="Roy S.W."/>
            <person name="Marshall W.F."/>
            <person name="Sood P."/>
        </authorList>
    </citation>
    <scope>NUCLEOTIDE SEQUENCE [LARGE SCALE GENOMIC DNA]</scope>
    <source>
        <strain evidence="5">WM001</strain>
    </source>
</reference>
<dbReference type="AlphaFoldDB" id="A0A1R2CAM9"/>
<evidence type="ECO:0000256" key="3">
    <source>
        <dbReference type="ARBA" id="ARBA00023274"/>
    </source>
</evidence>
<dbReference type="OrthoDB" id="306868at2759"/>
<evidence type="ECO:0008006" key="7">
    <source>
        <dbReference type="Google" id="ProtNLM"/>
    </source>
</evidence>
<keyword evidence="3 4" id="KW-0687">Ribonucleoprotein</keyword>
<comment type="caution">
    <text evidence="5">The sequence shown here is derived from an EMBL/GenBank/DDBJ whole genome shotgun (WGS) entry which is preliminary data.</text>
</comment>
<proteinExistence type="inferred from homology"/>
<keyword evidence="2 4" id="KW-0689">Ribosomal protein</keyword>
<dbReference type="GO" id="GO:0003735">
    <property type="term" value="F:structural constituent of ribosome"/>
    <property type="evidence" value="ECO:0007669"/>
    <property type="project" value="InterPro"/>
</dbReference>
<dbReference type="InterPro" id="IPR038464">
    <property type="entry name" value="Ribosomal_eL38_sf"/>
</dbReference>
<dbReference type="PANTHER" id="PTHR10965:SF0">
    <property type="entry name" value="LARGE RIBOSOMAL SUBUNIT PROTEIN EL38"/>
    <property type="match status" value="1"/>
</dbReference>
<comment type="similarity">
    <text evidence="1 4">Belongs to the eukaryotic ribosomal protein eL38 family.</text>
</comment>
<dbReference type="GO" id="GO:0022625">
    <property type="term" value="C:cytosolic large ribosomal subunit"/>
    <property type="evidence" value="ECO:0007669"/>
    <property type="project" value="TreeGrafter"/>
</dbReference>
<gene>
    <name evidence="5" type="ORF">SteCoe_12520</name>
</gene>
<protein>
    <recommendedName>
        <fullName evidence="7">Ribosomal protein L38e</fullName>
    </recommendedName>
</protein>
<dbReference type="InterPro" id="IPR002675">
    <property type="entry name" value="Ribosomal_eL38"/>
</dbReference>
<dbReference type="EMBL" id="MPUH01000218">
    <property type="protein sequence ID" value="OMJ86020.1"/>
    <property type="molecule type" value="Genomic_DNA"/>
</dbReference>
<dbReference type="GO" id="GO:0022618">
    <property type="term" value="P:protein-RNA complex assembly"/>
    <property type="evidence" value="ECO:0007669"/>
    <property type="project" value="TreeGrafter"/>
</dbReference>
<evidence type="ECO:0000256" key="1">
    <source>
        <dbReference type="ARBA" id="ARBA00007803"/>
    </source>
</evidence>
<dbReference type="Pfam" id="PF01781">
    <property type="entry name" value="Ribosomal_L38e"/>
    <property type="match status" value="1"/>
</dbReference>
<organism evidence="5 6">
    <name type="scientific">Stentor coeruleus</name>
    <dbReference type="NCBI Taxonomy" id="5963"/>
    <lineage>
        <taxon>Eukaryota</taxon>
        <taxon>Sar</taxon>
        <taxon>Alveolata</taxon>
        <taxon>Ciliophora</taxon>
        <taxon>Postciliodesmatophora</taxon>
        <taxon>Heterotrichea</taxon>
        <taxon>Heterotrichida</taxon>
        <taxon>Stentoridae</taxon>
        <taxon>Stentor</taxon>
    </lineage>
</organism>
<dbReference type="Gene3D" id="3.30.720.90">
    <property type="match status" value="1"/>
</dbReference>
<sequence>MQWWVYNNIPMPKEIKDVRMFIQKCRPENNSQKALAKHVTIKKIGKMTKFKLRCSQYLYTMVVDDAEKAEKIKKSLPPSLNKKEV</sequence>
<dbReference type="Proteomes" id="UP000187209">
    <property type="component" value="Unassembled WGS sequence"/>
</dbReference>
<evidence type="ECO:0000256" key="4">
    <source>
        <dbReference type="RuleBase" id="RU003445"/>
    </source>
</evidence>
<evidence type="ECO:0000256" key="2">
    <source>
        <dbReference type="ARBA" id="ARBA00022980"/>
    </source>
</evidence>
<accession>A0A1R2CAM9</accession>
<keyword evidence="6" id="KW-1185">Reference proteome</keyword>
<evidence type="ECO:0000313" key="6">
    <source>
        <dbReference type="Proteomes" id="UP000187209"/>
    </source>
</evidence>
<name>A0A1R2CAM9_9CILI</name>